<dbReference type="Proteomes" id="UP000681722">
    <property type="component" value="Unassembled WGS sequence"/>
</dbReference>
<dbReference type="EMBL" id="CAJOBC010161079">
    <property type="protein sequence ID" value="CAF4697825.1"/>
    <property type="molecule type" value="Genomic_DNA"/>
</dbReference>
<gene>
    <name evidence="2" type="ORF">SRO942_LOCUS51360</name>
</gene>
<feature type="non-terminal residue" evidence="2">
    <location>
        <position position="1"/>
    </location>
</feature>
<protein>
    <submittedName>
        <fullName evidence="2">Uncharacterized protein</fullName>
    </submittedName>
</protein>
<name>A0A8S3A919_9BILA</name>
<proteinExistence type="predicted"/>
<evidence type="ECO:0000313" key="3">
    <source>
        <dbReference type="Proteomes" id="UP000681722"/>
    </source>
</evidence>
<sequence>GGSTLANKASRFFQKNEGTPGPGTR</sequence>
<reference evidence="2" key="1">
    <citation type="submission" date="2021-02" db="EMBL/GenBank/DDBJ databases">
        <authorList>
            <person name="Nowell W R."/>
        </authorList>
    </citation>
    <scope>NUCLEOTIDE SEQUENCE</scope>
</reference>
<dbReference type="AlphaFoldDB" id="A0A8S3A919"/>
<organism evidence="2 3">
    <name type="scientific">Didymodactylos carnosus</name>
    <dbReference type="NCBI Taxonomy" id="1234261"/>
    <lineage>
        <taxon>Eukaryota</taxon>
        <taxon>Metazoa</taxon>
        <taxon>Spiralia</taxon>
        <taxon>Gnathifera</taxon>
        <taxon>Rotifera</taxon>
        <taxon>Eurotatoria</taxon>
        <taxon>Bdelloidea</taxon>
        <taxon>Philodinida</taxon>
        <taxon>Philodinidae</taxon>
        <taxon>Didymodactylos</taxon>
    </lineage>
</organism>
<comment type="caution">
    <text evidence="2">The sequence shown here is derived from an EMBL/GenBank/DDBJ whole genome shotgun (WGS) entry which is preliminary data.</text>
</comment>
<feature type="region of interest" description="Disordered" evidence="1">
    <location>
        <begin position="1"/>
        <end position="25"/>
    </location>
</feature>
<accession>A0A8S3A919</accession>
<evidence type="ECO:0000256" key="1">
    <source>
        <dbReference type="SAM" id="MobiDB-lite"/>
    </source>
</evidence>
<evidence type="ECO:0000313" key="2">
    <source>
        <dbReference type="EMBL" id="CAF4697825.1"/>
    </source>
</evidence>